<accession>A0A9P8RGL4</accession>
<evidence type="ECO:0000256" key="1">
    <source>
        <dbReference type="SAM" id="MobiDB-lite"/>
    </source>
</evidence>
<feature type="compositionally biased region" description="Polar residues" evidence="1">
    <location>
        <begin position="20"/>
        <end position="31"/>
    </location>
</feature>
<dbReference type="OrthoDB" id="5425892at2759"/>
<proteinExistence type="predicted"/>
<organism evidence="2 3">
    <name type="scientific">Truncatella angustata</name>
    <dbReference type="NCBI Taxonomy" id="152316"/>
    <lineage>
        <taxon>Eukaryota</taxon>
        <taxon>Fungi</taxon>
        <taxon>Dikarya</taxon>
        <taxon>Ascomycota</taxon>
        <taxon>Pezizomycotina</taxon>
        <taxon>Sordariomycetes</taxon>
        <taxon>Xylariomycetidae</taxon>
        <taxon>Amphisphaeriales</taxon>
        <taxon>Sporocadaceae</taxon>
        <taxon>Truncatella</taxon>
    </lineage>
</organism>
<dbReference type="GeneID" id="70127687"/>
<evidence type="ECO:0000313" key="3">
    <source>
        <dbReference type="Proteomes" id="UP000758603"/>
    </source>
</evidence>
<dbReference type="Proteomes" id="UP000758603">
    <property type="component" value="Unassembled WGS sequence"/>
</dbReference>
<feature type="region of interest" description="Disordered" evidence="1">
    <location>
        <begin position="1"/>
        <end position="34"/>
    </location>
</feature>
<name>A0A9P8RGL4_9PEZI</name>
<keyword evidence="3" id="KW-1185">Reference proteome</keyword>
<dbReference type="EMBL" id="JAGPXC010000011">
    <property type="protein sequence ID" value="KAH6645639.1"/>
    <property type="molecule type" value="Genomic_DNA"/>
</dbReference>
<feature type="compositionally biased region" description="Basic and acidic residues" evidence="1">
    <location>
        <begin position="1"/>
        <end position="19"/>
    </location>
</feature>
<gene>
    <name evidence="2" type="ORF">BKA67DRAFT_526919</name>
</gene>
<comment type="caution">
    <text evidence="2">The sequence shown here is derived from an EMBL/GenBank/DDBJ whole genome shotgun (WGS) entry which is preliminary data.</text>
</comment>
<reference evidence="2" key="1">
    <citation type="journal article" date="2021" name="Nat. Commun.">
        <title>Genetic determinants of endophytism in the Arabidopsis root mycobiome.</title>
        <authorList>
            <person name="Mesny F."/>
            <person name="Miyauchi S."/>
            <person name="Thiergart T."/>
            <person name="Pickel B."/>
            <person name="Atanasova L."/>
            <person name="Karlsson M."/>
            <person name="Huettel B."/>
            <person name="Barry K.W."/>
            <person name="Haridas S."/>
            <person name="Chen C."/>
            <person name="Bauer D."/>
            <person name="Andreopoulos W."/>
            <person name="Pangilinan J."/>
            <person name="LaButti K."/>
            <person name="Riley R."/>
            <person name="Lipzen A."/>
            <person name="Clum A."/>
            <person name="Drula E."/>
            <person name="Henrissat B."/>
            <person name="Kohler A."/>
            <person name="Grigoriev I.V."/>
            <person name="Martin F.M."/>
            <person name="Hacquard S."/>
        </authorList>
    </citation>
    <scope>NUCLEOTIDE SEQUENCE</scope>
    <source>
        <strain evidence="2">MPI-SDFR-AT-0073</strain>
    </source>
</reference>
<protein>
    <submittedName>
        <fullName evidence="2">Uncharacterized protein</fullName>
    </submittedName>
</protein>
<sequence length="56" mass="6553">PSFSHRQEDARRTIERTETWHPSIQPCNNFSPEDHKHKEHAALISRVVTGQGFTER</sequence>
<dbReference type="RefSeq" id="XP_045952153.1">
    <property type="nucleotide sequence ID" value="XM_046098795.1"/>
</dbReference>
<dbReference type="AlphaFoldDB" id="A0A9P8RGL4"/>
<evidence type="ECO:0000313" key="2">
    <source>
        <dbReference type="EMBL" id="KAH6645639.1"/>
    </source>
</evidence>
<feature type="non-terminal residue" evidence="2">
    <location>
        <position position="1"/>
    </location>
</feature>